<name>A0A0D6MPN3_9PROT</name>
<evidence type="ECO:0000256" key="2">
    <source>
        <dbReference type="ARBA" id="ARBA00022729"/>
    </source>
</evidence>
<evidence type="ECO:0000256" key="3">
    <source>
        <dbReference type="ARBA" id="ARBA00023136"/>
    </source>
</evidence>
<keyword evidence="6 8" id="KW-0449">Lipoprotein</keyword>
<dbReference type="STRING" id="1231623.Tasa_053_002"/>
<evidence type="ECO:0000256" key="4">
    <source>
        <dbReference type="ARBA" id="ARBA00023139"/>
    </source>
</evidence>
<dbReference type="SUPFAM" id="SSF103088">
    <property type="entry name" value="OmpA-like"/>
    <property type="match status" value="1"/>
</dbReference>
<keyword evidence="7 8" id="KW-0131">Cell cycle</keyword>
<dbReference type="GO" id="GO:0051301">
    <property type="term" value="P:cell division"/>
    <property type="evidence" value="ECO:0007669"/>
    <property type="project" value="UniProtKB-UniRule"/>
</dbReference>
<accession>A0A0D6MPN3</accession>
<feature type="chain" id="PRO_5002308484" description="Peptidoglycan-associated lipoprotein" evidence="10">
    <location>
        <begin position="23"/>
        <end position="162"/>
    </location>
</feature>
<dbReference type="CDD" id="cd07185">
    <property type="entry name" value="OmpA_C-like"/>
    <property type="match status" value="1"/>
</dbReference>
<dbReference type="PANTHER" id="PTHR30329:SF21">
    <property type="entry name" value="LIPOPROTEIN YIAD-RELATED"/>
    <property type="match status" value="1"/>
</dbReference>
<comment type="function">
    <text evidence="8">Part of the Tol-Pal system, which plays a role in outer membrane invagination during cell division and is important for maintaining outer membrane integrity.</text>
</comment>
<feature type="region of interest" description="Disordered" evidence="9">
    <location>
        <begin position="134"/>
        <end position="162"/>
    </location>
</feature>
<comment type="subunit">
    <text evidence="8">The Tol-Pal system is composed of five core proteins: the inner membrane proteins TolA, TolQ and TolR, the periplasmic protein TolB and the outer membrane protein Pal. They form a network linking the inner and outer membranes and the peptidoglycan layer.</text>
</comment>
<dbReference type="Proteomes" id="UP000032679">
    <property type="component" value="Unassembled WGS sequence"/>
</dbReference>
<feature type="signal peptide" evidence="10">
    <location>
        <begin position="1"/>
        <end position="22"/>
    </location>
</feature>
<organism evidence="12 13">
    <name type="scientific">Tanticharoenia sakaeratensis NBRC 103193</name>
    <dbReference type="NCBI Taxonomy" id="1231623"/>
    <lineage>
        <taxon>Bacteria</taxon>
        <taxon>Pseudomonadati</taxon>
        <taxon>Pseudomonadota</taxon>
        <taxon>Alphaproteobacteria</taxon>
        <taxon>Acetobacterales</taxon>
        <taxon>Acetobacteraceae</taxon>
        <taxon>Tanticharoenia</taxon>
    </lineage>
</organism>
<dbReference type="PROSITE" id="PS51123">
    <property type="entry name" value="OMPA_2"/>
    <property type="match status" value="1"/>
</dbReference>
<gene>
    <name evidence="8" type="primary">pal</name>
    <name evidence="12" type="ORF">Tasa_053_002</name>
</gene>
<dbReference type="Gene3D" id="3.30.1330.60">
    <property type="entry name" value="OmpA-like domain"/>
    <property type="match status" value="1"/>
</dbReference>
<evidence type="ECO:0000256" key="1">
    <source>
        <dbReference type="ARBA" id="ARBA00022618"/>
    </source>
</evidence>
<dbReference type="Pfam" id="PF00691">
    <property type="entry name" value="OmpA"/>
    <property type="match status" value="1"/>
</dbReference>
<evidence type="ECO:0000256" key="10">
    <source>
        <dbReference type="SAM" id="SignalP"/>
    </source>
</evidence>
<dbReference type="GO" id="GO:0009279">
    <property type="term" value="C:cell outer membrane"/>
    <property type="evidence" value="ECO:0007669"/>
    <property type="project" value="UniProtKB-SubCell"/>
</dbReference>
<dbReference type="EMBL" id="BALE01000053">
    <property type="protein sequence ID" value="GAN55664.1"/>
    <property type="molecule type" value="Genomic_DNA"/>
</dbReference>
<dbReference type="InterPro" id="IPR050330">
    <property type="entry name" value="Bact_OuterMem_StrucFunc"/>
</dbReference>
<keyword evidence="3 8" id="KW-0472">Membrane</keyword>
<sequence>MRQMRFKLFGALGLALVLAACSSDKTNTGNTMGAGASAQETGAAPGSEADLVANVGDRVFFELNQNALSSDAQATLDKQAAWLARYPQVNVQIAGNCDDRGTEEYNIALGQRRANAARDYLVAKGVAASRISTISYGKDRPTAEGDDEQSWSQNRNAITSVK</sequence>
<keyword evidence="1 8" id="KW-0132">Cell division</keyword>
<dbReference type="PANTHER" id="PTHR30329">
    <property type="entry name" value="STATOR ELEMENT OF FLAGELLAR MOTOR COMPLEX"/>
    <property type="match status" value="1"/>
</dbReference>
<evidence type="ECO:0000256" key="5">
    <source>
        <dbReference type="ARBA" id="ARBA00023237"/>
    </source>
</evidence>
<dbReference type="PROSITE" id="PS51257">
    <property type="entry name" value="PROKAR_LIPOPROTEIN"/>
    <property type="match status" value="1"/>
</dbReference>
<feature type="domain" description="OmpA-like" evidence="11">
    <location>
        <begin position="48"/>
        <end position="162"/>
    </location>
</feature>
<dbReference type="HAMAP" id="MF_02204">
    <property type="entry name" value="Pal"/>
    <property type="match status" value="1"/>
</dbReference>
<dbReference type="InterPro" id="IPR036737">
    <property type="entry name" value="OmpA-like_sf"/>
</dbReference>
<evidence type="ECO:0000313" key="12">
    <source>
        <dbReference type="EMBL" id="GAN55664.1"/>
    </source>
</evidence>
<dbReference type="NCBIfam" id="TIGR02802">
    <property type="entry name" value="Pal_lipo"/>
    <property type="match status" value="1"/>
</dbReference>
<comment type="similarity">
    <text evidence="8">Belongs to the Pal lipoprotein family.</text>
</comment>
<keyword evidence="2 8" id="KW-0732">Signal</keyword>
<reference evidence="12 13" key="1">
    <citation type="submission" date="2012-10" db="EMBL/GenBank/DDBJ databases">
        <title>Genome sequencing of Tanticharoenia sakaeratensis NBRC 103193.</title>
        <authorList>
            <person name="Azuma Y."/>
            <person name="Hadano H."/>
            <person name="Hirakawa H."/>
            <person name="Matsushita K."/>
        </authorList>
    </citation>
    <scope>NUCLEOTIDE SEQUENCE [LARGE SCALE GENOMIC DNA]</scope>
    <source>
        <strain evidence="12 13">NBRC 103193</strain>
    </source>
</reference>
<evidence type="ECO:0000256" key="8">
    <source>
        <dbReference type="HAMAP-Rule" id="MF_02204"/>
    </source>
</evidence>
<comment type="subcellular location">
    <subcellularLocation>
        <location evidence="8">Cell outer membrane</location>
        <topology evidence="8">Lipid-anchor</topology>
    </subcellularLocation>
</comment>
<comment type="caution">
    <text evidence="12">The sequence shown here is derived from an EMBL/GenBank/DDBJ whole genome shotgun (WGS) entry which is preliminary data.</text>
</comment>
<dbReference type="InterPro" id="IPR006664">
    <property type="entry name" value="OMP_bac"/>
</dbReference>
<evidence type="ECO:0000256" key="9">
    <source>
        <dbReference type="SAM" id="MobiDB-lite"/>
    </source>
</evidence>
<proteinExistence type="inferred from homology"/>
<dbReference type="PRINTS" id="PR01021">
    <property type="entry name" value="OMPADOMAIN"/>
</dbReference>
<evidence type="ECO:0000259" key="11">
    <source>
        <dbReference type="PROSITE" id="PS51123"/>
    </source>
</evidence>
<keyword evidence="5 8" id="KW-0998">Cell outer membrane</keyword>
<feature type="compositionally biased region" description="Polar residues" evidence="9">
    <location>
        <begin position="150"/>
        <end position="162"/>
    </location>
</feature>
<dbReference type="AlphaFoldDB" id="A0A0D6MPN3"/>
<keyword evidence="4 8" id="KW-0564">Palmitate</keyword>
<evidence type="ECO:0000256" key="6">
    <source>
        <dbReference type="ARBA" id="ARBA00023288"/>
    </source>
</evidence>
<evidence type="ECO:0000313" key="13">
    <source>
        <dbReference type="Proteomes" id="UP000032679"/>
    </source>
</evidence>
<dbReference type="InterPro" id="IPR014169">
    <property type="entry name" value="Pal_lipo_C"/>
</dbReference>
<dbReference type="InterPro" id="IPR006665">
    <property type="entry name" value="OmpA-like"/>
</dbReference>
<keyword evidence="13" id="KW-1185">Reference proteome</keyword>
<protein>
    <recommendedName>
        <fullName evidence="8">Peptidoglycan-associated lipoprotein</fullName>
        <shortName evidence="8">PAL</shortName>
    </recommendedName>
</protein>
<dbReference type="InterPro" id="IPR039001">
    <property type="entry name" value="Pal"/>
</dbReference>
<evidence type="ECO:0000256" key="7">
    <source>
        <dbReference type="ARBA" id="ARBA00023306"/>
    </source>
</evidence>